<evidence type="ECO:0000313" key="1">
    <source>
        <dbReference type="EMBL" id="RAK73600.1"/>
    </source>
</evidence>
<protein>
    <submittedName>
        <fullName evidence="1">Uncharacterized protein</fullName>
    </submittedName>
</protein>
<dbReference type="Proteomes" id="UP000249789">
    <property type="component" value="Unassembled WGS sequence"/>
</dbReference>
<reference evidence="1 2" key="1">
    <citation type="submission" date="2018-02" db="EMBL/GenBank/DDBJ databases">
        <title>The genomes of Aspergillus section Nigri reveals drivers in fungal speciation.</title>
        <authorList>
            <consortium name="DOE Joint Genome Institute"/>
            <person name="Vesth T.C."/>
            <person name="Nybo J."/>
            <person name="Theobald S."/>
            <person name="Brandl J."/>
            <person name="Frisvad J.C."/>
            <person name="Nielsen K.F."/>
            <person name="Lyhne E.K."/>
            <person name="Kogle M.E."/>
            <person name="Kuo A."/>
            <person name="Riley R."/>
            <person name="Clum A."/>
            <person name="Nolan M."/>
            <person name="Lipzen A."/>
            <person name="Salamov A."/>
            <person name="Henrissat B."/>
            <person name="Wiebenga A."/>
            <person name="De vries R.P."/>
            <person name="Grigoriev I.V."/>
            <person name="Mortensen U.H."/>
            <person name="Andersen M.R."/>
            <person name="Baker S.E."/>
        </authorList>
    </citation>
    <scope>NUCLEOTIDE SEQUENCE [LARGE SCALE GENOMIC DNA]</scope>
    <source>
        <strain evidence="1 2">CBS 313.89</strain>
    </source>
</reference>
<proteinExistence type="predicted"/>
<name>A0A8G1RKT6_9EURO</name>
<dbReference type="RefSeq" id="XP_040797610.1">
    <property type="nucleotide sequence ID" value="XM_040939865.1"/>
</dbReference>
<sequence>MISASSQIGLSGLQSSTPFLSLSILSGCPADGRKRSHKPPHRTSANLTYEYGVPVISWSPWAPTWRSNTSDSSIPSVMTATYSTCLQPATSPAPAYHHQGNLPDQQS</sequence>
<dbReference type="VEuPathDB" id="FungiDB:BO72DRAFT_232830"/>
<dbReference type="AlphaFoldDB" id="A0A8G1RKT6"/>
<dbReference type="EMBL" id="KZ824678">
    <property type="protein sequence ID" value="RAK73600.1"/>
    <property type="molecule type" value="Genomic_DNA"/>
</dbReference>
<dbReference type="GeneID" id="63857198"/>
<organism evidence="1 2">
    <name type="scientific">Aspergillus fijiensis CBS 313.89</name>
    <dbReference type="NCBI Taxonomy" id="1448319"/>
    <lineage>
        <taxon>Eukaryota</taxon>
        <taxon>Fungi</taxon>
        <taxon>Dikarya</taxon>
        <taxon>Ascomycota</taxon>
        <taxon>Pezizomycotina</taxon>
        <taxon>Eurotiomycetes</taxon>
        <taxon>Eurotiomycetidae</taxon>
        <taxon>Eurotiales</taxon>
        <taxon>Aspergillaceae</taxon>
        <taxon>Aspergillus</taxon>
    </lineage>
</organism>
<evidence type="ECO:0000313" key="2">
    <source>
        <dbReference type="Proteomes" id="UP000249789"/>
    </source>
</evidence>
<gene>
    <name evidence="1" type="ORF">BO72DRAFT_232830</name>
</gene>
<keyword evidence="2" id="KW-1185">Reference proteome</keyword>
<accession>A0A8G1RKT6</accession>